<reference evidence="1 2" key="1">
    <citation type="submission" date="2019-01" db="EMBL/GenBank/DDBJ databases">
        <title>Filimonas sp. strain TTM-71.</title>
        <authorList>
            <person name="Chen W.-M."/>
        </authorList>
    </citation>
    <scope>NUCLEOTIDE SEQUENCE [LARGE SCALE GENOMIC DNA]</scope>
    <source>
        <strain evidence="1 2">TTM-71</strain>
    </source>
</reference>
<keyword evidence="2" id="KW-1185">Reference proteome</keyword>
<evidence type="ECO:0000313" key="2">
    <source>
        <dbReference type="Proteomes" id="UP000290545"/>
    </source>
</evidence>
<dbReference type="OrthoDB" id="886540at2"/>
<evidence type="ECO:0000313" key="1">
    <source>
        <dbReference type="EMBL" id="RXK83006.1"/>
    </source>
</evidence>
<accession>A0A4Q1D4X6</accession>
<comment type="caution">
    <text evidence="1">The sequence shown here is derived from an EMBL/GenBank/DDBJ whole genome shotgun (WGS) entry which is preliminary data.</text>
</comment>
<gene>
    <name evidence="1" type="ORF">ESB13_12845</name>
</gene>
<dbReference type="Proteomes" id="UP000290545">
    <property type="component" value="Unassembled WGS sequence"/>
</dbReference>
<name>A0A4Q1D4X6_9BACT</name>
<proteinExistence type="predicted"/>
<organism evidence="1 2">
    <name type="scientific">Filimonas effusa</name>
    <dbReference type="NCBI Taxonomy" id="2508721"/>
    <lineage>
        <taxon>Bacteria</taxon>
        <taxon>Pseudomonadati</taxon>
        <taxon>Bacteroidota</taxon>
        <taxon>Chitinophagia</taxon>
        <taxon>Chitinophagales</taxon>
        <taxon>Chitinophagaceae</taxon>
        <taxon>Filimonas</taxon>
    </lineage>
</organism>
<protein>
    <submittedName>
        <fullName evidence="1">Uncharacterized protein</fullName>
    </submittedName>
</protein>
<dbReference type="EMBL" id="SDHZ01000002">
    <property type="protein sequence ID" value="RXK83006.1"/>
    <property type="molecule type" value="Genomic_DNA"/>
</dbReference>
<sequence>MKLILDIPDTEQGASFYKRVKGYSYVEKAKVATSADVRALEELHEARQANRLAAKVKDGKVKTRPARQLLNEL</sequence>
<dbReference type="AlphaFoldDB" id="A0A4Q1D4X6"/>
<dbReference type="RefSeq" id="WP_129003892.1">
    <property type="nucleotide sequence ID" value="NZ_SDHZ01000002.1"/>
</dbReference>